<evidence type="ECO:0000313" key="1">
    <source>
        <dbReference type="EMBL" id="CAG5092539.1"/>
    </source>
</evidence>
<dbReference type="AlphaFoldDB" id="S6D9L1"/>
<organism evidence="2">
    <name type="scientific">Cotesia congregata</name>
    <name type="common">Parasitoid wasp</name>
    <name type="synonym">Apanteles congregatus</name>
    <dbReference type="NCBI Taxonomy" id="51543"/>
    <lineage>
        <taxon>Eukaryota</taxon>
        <taxon>Metazoa</taxon>
        <taxon>Ecdysozoa</taxon>
        <taxon>Arthropoda</taxon>
        <taxon>Hexapoda</taxon>
        <taxon>Insecta</taxon>
        <taxon>Pterygota</taxon>
        <taxon>Neoptera</taxon>
        <taxon>Endopterygota</taxon>
        <taxon>Hymenoptera</taxon>
        <taxon>Apocrita</taxon>
        <taxon>Ichneumonoidea</taxon>
        <taxon>Braconidae</taxon>
        <taxon>Microgastrinae</taxon>
        <taxon>Cotesia</taxon>
    </lineage>
</organism>
<protein>
    <submittedName>
        <fullName evidence="1">Cc_single_24.2</fullName>
    </submittedName>
</protein>
<proteinExistence type="predicted"/>
<name>S6D9L1_COTCN</name>
<evidence type="ECO:0000313" key="2">
    <source>
        <dbReference type="EMBL" id="CCQ71260.1"/>
    </source>
</evidence>
<dbReference type="EMBL" id="CAJNRD030001120">
    <property type="protein sequence ID" value="CAG5092539.1"/>
    <property type="molecule type" value="Genomic_DNA"/>
</dbReference>
<gene>
    <name evidence="2" type="primary">CcBV_24.2</name>
    <name evidence="1" type="ORF">HICCMSTLAB_LOCUS6208</name>
</gene>
<dbReference type="EMBL" id="HF586473">
    <property type="protein sequence ID" value="CCQ71260.1"/>
    <property type="molecule type" value="Genomic_DNA"/>
</dbReference>
<reference evidence="2" key="1">
    <citation type="journal article" date="2013" name="Philos. Trans. R. Soc. Lond., B, Biol. Sci.">
        <title>Functional endogenous viral elements in the genome of the parasitoid wasp Cotesia congregata: insights into the evolutionary dynamics of bracoviruses.</title>
        <authorList>
            <person name="Bezier A."/>
            <person name="Louis F."/>
            <person name="Jancek S."/>
            <person name="Periquet G."/>
            <person name="Theze J."/>
            <person name="Gyapay G."/>
            <person name="Musset K."/>
            <person name="Lesobre J."/>
            <person name="Lenoble P."/>
            <person name="Dupuy C."/>
            <person name="Gundersen-Rindal D."/>
            <person name="Herniou E.A.Drezen.J.M."/>
        </authorList>
    </citation>
    <scope>NUCLEOTIDE SEQUENCE</scope>
</reference>
<evidence type="ECO:0000313" key="3">
    <source>
        <dbReference type="Proteomes" id="UP000786811"/>
    </source>
</evidence>
<reference evidence="1" key="2">
    <citation type="submission" date="2021-04" db="EMBL/GenBank/DDBJ databases">
        <authorList>
            <person name="Chebbi M.A.C M."/>
        </authorList>
    </citation>
    <scope>NUCLEOTIDE SEQUENCE</scope>
</reference>
<sequence length="234" mass="26408">MAYSTLKKFTVVEFSSETDEAVFMYVPRSWITSYSERKMTVVLPRGDESLLELDPAIFNMLPLSNWPQYEGKRIYETDSVEEAWQITNSKNNALKEAKGMMISYVAVVTSVIKEISDQLQRGNQHGPSTSSADSSLNRYIADVVRINRSYPVINEKLGITNQTDFENIQRLKTFSNNYAEFFQGVINQHINSITANMKSASPSADDVMAQNVKILNELMSTFIVVLCVMNGNIS</sequence>
<keyword evidence="3" id="KW-1185">Reference proteome</keyword>
<dbReference type="OrthoDB" id="10543758at2759"/>
<accession>S6D9L1</accession>
<dbReference type="Proteomes" id="UP000786811">
    <property type="component" value="Unassembled WGS sequence"/>
</dbReference>